<dbReference type="Pfam" id="PF02709">
    <property type="entry name" value="Glyco_transf_7C"/>
    <property type="match status" value="1"/>
</dbReference>
<dbReference type="InterPro" id="IPR027791">
    <property type="entry name" value="Galactosyl_T_C"/>
</dbReference>
<dbReference type="EMBL" id="VDCI01000022">
    <property type="protein sequence ID" value="TNJ34029.1"/>
    <property type="molecule type" value="Genomic_DNA"/>
</dbReference>
<gene>
    <name evidence="4" type="ORF">FGF68_10675</name>
</gene>
<sequence length="646" mass="75865">MNKYKVSLKKGQMRNISSGLLQDANKCFHLEEYGDCVVAYNKAKQKYPQWKDRFELMEKVVKNRYPVFNYKYSYDAQVKSVHEYPKNFPEWLKLPPLRGVANDYTFIEKLRDQWIQKNGKDYTLGASIIVPVYNRSIEVDFVLAGLVHQTYPKHLMEVVIADDGSKEDIFKVYKKYEKYFSVKYCRQDDQGYRLAEARNMGVRCASHDSIIILDSDAIPNEELVEKYMQFFHVNRNIAMFGLRHYVTVEQLRPEDFVRDKNLIRKAKKIKSENNVTANIGDAGYSTDWRCEHIEKSNQAKDEKLPYRFFVGANCAFTREGFNRIGGYCEEFRAWGFEDQEFGYRLCREGVYFIALNDNYVYHQEPLAGKNDTDRKLGVSITKPLFIEKCPFIYRKEDAKQYGFEAPLVSIYVPLFNREKYIVECIQSALEQTIKDLEVVVCDDGSTDRSHELVQRYFGSNKRVRLLYQQNTGIGAASNNAVRNCRGFYIGQLDADDVLMKDAVERCLEVMEKDTKLSLVYGTTEYIDENSEFVSHGWNWPMFSREYLLTKMIVHHFRLFRKRDYMRTSGFDETIKNAVDYDMMLKLAEVGEVHHLNKVLYQYRRHNLMTTVVHNKEQKVNNFICINNALKRLGLSAEFNGKAWLKR</sequence>
<accession>A0A5C4RSR5</accession>
<keyword evidence="5" id="KW-1185">Reference proteome</keyword>
<dbReference type="Gene3D" id="3.90.550.10">
    <property type="entry name" value="Spore Coat Polysaccharide Biosynthesis Protein SpsA, Chain A"/>
    <property type="match status" value="2"/>
</dbReference>
<dbReference type="PANTHER" id="PTHR43685:SF2">
    <property type="entry name" value="GLYCOSYLTRANSFERASE 2-LIKE DOMAIN-CONTAINING PROTEIN"/>
    <property type="match status" value="1"/>
</dbReference>
<proteinExistence type="predicted"/>
<evidence type="ECO:0000313" key="5">
    <source>
        <dbReference type="Proteomes" id="UP000309544"/>
    </source>
</evidence>
<dbReference type="GO" id="GO:0016740">
    <property type="term" value="F:transferase activity"/>
    <property type="evidence" value="ECO:0007669"/>
    <property type="project" value="UniProtKB-KW"/>
</dbReference>
<dbReference type="InterPro" id="IPR050834">
    <property type="entry name" value="Glycosyltransf_2"/>
</dbReference>
<feature type="domain" description="Glycosyltransferase 2-like" evidence="2">
    <location>
        <begin position="409"/>
        <end position="560"/>
    </location>
</feature>
<dbReference type="InterPro" id="IPR029044">
    <property type="entry name" value="Nucleotide-diphossugar_trans"/>
</dbReference>
<dbReference type="Proteomes" id="UP000309544">
    <property type="component" value="Unassembled WGS sequence"/>
</dbReference>
<evidence type="ECO:0000259" key="3">
    <source>
        <dbReference type="Pfam" id="PF02709"/>
    </source>
</evidence>
<comment type="caution">
    <text evidence="4">The sequence shown here is derived from an EMBL/GenBank/DDBJ whole genome shotgun (WGS) entry which is preliminary data.</text>
</comment>
<protein>
    <submittedName>
        <fullName evidence="4">Glycosyltransferase</fullName>
    </submittedName>
</protein>
<dbReference type="SUPFAM" id="SSF53448">
    <property type="entry name" value="Nucleotide-diphospho-sugar transferases"/>
    <property type="match status" value="2"/>
</dbReference>
<evidence type="ECO:0000256" key="1">
    <source>
        <dbReference type="ARBA" id="ARBA00022679"/>
    </source>
</evidence>
<evidence type="ECO:0000313" key="4">
    <source>
        <dbReference type="EMBL" id="TNJ34029.1"/>
    </source>
</evidence>
<keyword evidence="1 4" id="KW-0808">Transferase</keyword>
<evidence type="ECO:0000259" key="2">
    <source>
        <dbReference type="Pfam" id="PF00535"/>
    </source>
</evidence>
<reference evidence="4 5" key="1">
    <citation type="submission" date="2019-05" db="EMBL/GenBank/DDBJ databases">
        <title>Draft Whole-Genome sequence of the green sulfur bacterium Prosthecochloris vibrioformis DSM 260.</title>
        <authorList>
            <person name="Meyer T.E."/>
            <person name="Kyndt J.A."/>
        </authorList>
    </citation>
    <scope>NUCLEOTIDE SEQUENCE [LARGE SCALE GENOMIC DNA]</scope>
    <source>
        <strain evidence="4 5">DSM 260</strain>
    </source>
</reference>
<dbReference type="PANTHER" id="PTHR43685">
    <property type="entry name" value="GLYCOSYLTRANSFERASE"/>
    <property type="match status" value="1"/>
</dbReference>
<dbReference type="Pfam" id="PF00535">
    <property type="entry name" value="Glycos_transf_2"/>
    <property type="match status" value="2"/>
</dbReference>
<name>A0A5C4RSR5_PROVB</name>
<organism evidence="4 5">
    <name type="scientific">Prosthecochloris vibrioformis</name>
    <name type="common">Chlorobium vibrioforme</name>
    <dbReference type="NCBI Taxonomy" id="1098"/>
    <lineage>
        <taxon>Bacteria</taxon>
        <taxon>Pseudomonadati</taxon>
        <taxon>Chlorobiota</taxon>
        <taxon>Chlorobiia</taxon>
        <taxon>Chlorobiales</taxon>
        <taxon>Chlorobiaceae</taxon>
        <taxon>Prosthecochloris</taxon>
    </lineage>
</organism>
<dbReference type="RefSeq" id="WP_139627060.1">
    <property type="nucleotide sequence ID" value="NZ_VDCI01000022.1"/>
</dbReference>
<feature type="domain" description="Galactosyltransferase C-terminal" evidence="3">
    <location>
        <begin position="292"/>
        <end position="355"/>
    </location>
</feature>
<feature type="domain" description="Glycosyltransferase 2-like" evidence="2">
    <location>
        <begin position="127"/>
        <end position="250"/>
    </location>
</feature>
<dbReference type="InterPro" id="IPR001173">
    <property type="entry name" value="Glyco_trans_2-like"/>
</dbReference>
<dbReference type="AlphaFoldDB" id="A0A5C4RSR5"/>